<feature type="transmembrane region" description="Helical" evidence="1">
    <location>
        <begin position="158"/>
        <end position="181"/>
    </location>
</feature>
<proteinExistence type="predicted"/>
<feature type="transmembrane region" description="Helical" evidence="1">
    <location>
        <begin position="124"/>
        <end position="146"/>
    </location>
</feature>
<reference evidence="2" key="1">
    <citation type="submission" date="2022-03" db="EMBL/GenBank/DDBJ databases">
        <authorList>
            <person name="Hettiarachchi G."/>
        </authorList>
    </citation>
    <scope>NUCLEOTIDE SEQUENCE</scope>
    <source>
        <strain evidence="2">LMG 32447</strain>
    </source>
</reference>
<sequence>MVNTVTENNHELTKKNQDFIFQLKKHLDHADMPSEKIEGVVQEVTDNLLEKQGKGTTASQLYGSPLKLAQHYLDPNVNAKKLHDYPAWVLAVDTSSVLLMFMTLFFAITTGISAGSQQGQGVGIVSAIFLSIWGGVLYTLVMLHLIPNPKSSKKINKWSAWLLIPLILIAWVGGFLVTVVIPSVINPVLPGYGNVAVAAVTYLIYRWNRKQAGIPSGGILAISKLAQQARMQNQNDKG</sequence>
<accession>A0ABN8HC95</accession>
<dbReference type="Pfam" id="PF06570">
    <property type="entry name" value="DUF1129"/>
    <property type="match status" value="1"/>
</dbReference>
<dbReference type="InterPro" id="IPR009214">
    <property type="entry name" value="DUF1129"/>
</dbReference>
<protein>
    <submittedName>
        <fullName evidence="2">Uncharacterized protein</fullName>
    </submittedName>
</protein>
<dbReference type="PIRSF" id="PIRSF033111">
    <property type="entry name" value="UCP033111"/>
    <property type="match status" value="1"/>
</dbReference>
<feature type="transmembrane region" description="Helical" evidence="1">
    <location>
        <begin position="88"/>
        <end position="112"/>
    </location>
</feature>
<gene>
    <name evidence="2" type="ORF">LMG032447_00313</name>
</gene>
<evidence type="ECO:0000256" key="1">
    <source>
        <dbReference type="SAM" id="Phobius"/>
    </source>
</evidence>
<keyword evidence="1" id="KW-1133">Transmembrane helix</keyword>
<comment type="caution">
    <text evidence="2">The sequence shown here is derived from an EMBL/GenBank/DDBJ whole genome shotgun (WGS) entry which is preliminary data.</text>
</comment>
<dbReference type="Proteomes" id="UP000838102">
    <property type="component" value="Unassembled WGS sequence"/>
</dbReference>
<keyword evidence="1" id="KW-0472">Membrane</keyword>
<evidence type="ECO:0000313" key="2">
    <source>
        <dbReference type="EMBL" id="CAH1851304.1"/>
    </source>
</evidence>
<keyword evidence="3" id="KW-1185">Reference proteome</keyword>
<feature type="transmembrane region" description="Helical" evidence="1">
    <location>
        <begin position="187"/>
        <end position="205"/>
    </location>
</feature>
<name>A0ABN8HC95_9LACO</name>
<evidence type="ECO:0000313" key="3">
    <source>
        <dbReference type="Proteomes" id="UP000838102"/>
    </source>
</evidence>
<dbReference type="EMBL" id="CAKOEU010000001">
    <property type="protein sequence ID" value="CAH1851304.1"/>
    <property type="molecule type" value="Genomic_DNA"/>
</dbReference>
<organism evidence="2 3">
    <name type="scientific">Convivina praedatoris</name>
    <dbReference type="NCBI Taxonomy" id="2880963"/>
    <lineage>
        <taxon>Bacteria</taxon>
        <taxon>Bacillati</taxon>
        <taxon>Bacillota</taxon>
        <taxon>Bacilli</taxon>
        <taxon>Lactobacillales</taxon>
        <taxon>Lactobacillaceae</taxon>
        <taxon>Convivina</taxon>
    </lineage>
</organism>
<keyword evidence="1" id="KW-0812">Transmembrane</keyword>